<evidence type="ECO:0000313" key="5">
    <source>
        <dbReference type="EMBL" id="PWV94249.1"/>
    </source>
</evidence>
<dbReference type="Proteomes" id="UP000246635">
    <property type="component" value="Unassembled WGS sequence"/>
</dbReference>
<dbReference type="PANTHER" id="PTHR43280">
    <property type="entry name" value="ARAC-FAMILY TRANSCRIPTIONAL REGULATOR"/>
    <property type="match status" value="1"/>
</dbReference>
<dbReference type="Pfam" id="PF02311">
    <property type="entry name" value="AraC_binding"/>
    <property type="match status" value="1"/>
</dbReference>
<evidence type="ECO:0000256" key="3">
    <source>
        <dbReference type="ARBA" id="ARBA00023163"/>
    </source>
</evidence>
<dbReference type="SUPFAM" id="SSF51215">
    <property type="entry name" value="Regulatory protein AraC"/>
    <property type="match status" value="1"/>
</dbReference>
<feature type="domain" description="HTH araC/xylS-type" evidence="4">
    <location>
        <begin position="182"/>
        <end position="281"/>
    </location>
</feature>
<gene>
    <name evidence="5" type="ORF">DFQ01_13336</name>
</gene>
<dbReference type="InterPro" id="IPR003313">
    <property type="entry name" value="AraC-bd"/>
</dbReference>
<dbReference type="InterPro" id="IPR037923">
    <property type="entry name" value="HTH-like"/>
</dbReference>
<dbReference type="RefSeq" id="WP_110046929.1">
    <property type="nucleotide sequence ID" value="NZ_CP054612.1"/>
</dbReference>
<dbReference type="Gene3D" id="2.60.120.10">
    <property type="entry name" value="Jelly Rolls"/>
    <property type="match status" value="1"/>
</dbReference>
<dbReference type="OrthoDB" id="9813413at2"/>
<evidence type="ECO:0000259" key="4">
    <source>
        <dbReference type="PROSITE" id="PS01124"/>
    </source>
</evidence>
<accession>A0A2V2YL27</accession>
<reference evidence="5 6" key="1">
    <citation type="submission" date="2018-05" db="EMBL/GenBank/DDBJ databases">
        <title>Genomic Encyclopedia of Type Strains, Phase III (KMG-III): the genomes of soil and plant-associated and newly described type strains.</title>
        <authorList>
            <person name="Whitman W."/>
        </authorList>
    </citation>
    <scope>NUCLEOTIDE SEQUENCE [LARGE SCALE GENOMIC DNA]</scope>
    <source>
        <strain evidence="5 6">CECT 5696</strain>
    </source>
</reference>
<dbReference type="PROSITE" id="PS00041">
    <property type="entry name" value="HTH_ARAC_FAMILY_1"/>
    <property type="match status" value="1"/>
</dbReference>
<dbReference type="GO" id="GO:0003700">
    <property type="term" value="F:DNA-binding transcription factor activity"/>
    <property type="evidence" value="ECO:0007669"/>
    <property type="project" value="InterPro"/>
</dbReference>
<dbReference type="Gene3D" id="1.10.10.60">
    <property type="entry name" value="Homeodomain-like"/>
    <property type="match status" value="2"/>
</dbReference>
<dbReference type="AlphaFoldDB" id="A0A2V2YL27"/>
<dbReference type="InterPro" id="IPR018060">
    <property type="entry name" value="HTH_AraC"/>
</dbReference>
<dbReference type="InterPro" id="IPR009057">
    <property type="entry name" value="Homeodomain-like_sf"/>
</dbReference>
<dbReference type="PANTHER" id="PTHR43280:SF2">
    <property type="entry name" value="HTH-TYPE TRANSCRIPTIONAL REGULATOR EXSA"/>
    <property type="match status" value="1"/>
</dbReference>
<dbReference type="CDD" id="cd06986">
    <property type="entry name" value="cupin_MmsR-like_N"/>
    <property type="match status" value="1"/>
</dbReference>
<sequence length="284" mass="32425">MKHPYTYMVASNHSSDRFHGLNVLFAGESQTKPSHKVGPKVYDYYLMHYILSGSGTFTIDETPYALKAGDTFLIEPEQLIRYTSNDSEPWMYRWIAFEGHEADKLLDACGFHSANQVLRQKVDRRTAVLYRDVYRSLREGGSMAAVQAVGYLQLLFSVYGRKAAGLEGSIERSENGGETLVRQVTHYLSAQYAMPVSIEQMAETLGYNRAYLSRVFKRATGMTPVTFLLRLRIDKARLLLRERPELTVEQIAASVGIPDALYFSKQFKRIYEQSPSSYRRDVLQ</sequence>
<dbReference type="GO" id="GO:0043565">
    <property type="term" value="F:sequence-specific DNA binding"/>
    <property type="evidence" value="ECO:0007669"/>
    <property type="project" value="InterPro"/>
</dbReference>
<protein>
    <submittedName>
        <fullName evidence="5">Helix-turn-helix protein</fullName>
    </submittedName>
</protein>
<evidence type="ECO:0000256" key="2">
    <source>
        <dbReference type="ARBA" id="ARBA00023125"/>
    </source>
</evidence>
<organism evidence="5 6">
    <name type="scientific">Paenibacillus cellulosilyticus</name>
    <dbReference type="NCBI Taxonomy" id="375489"/>
    <lineage>
        <taxon>Bacteria</taxon>
        <taxon>Bacillati</taxon>
        <taxon>Bacillota</taxon>
        <taxon>Bacilli</taxon>
        <taxon>Bacillales</taxon>
        <taxon>Paenibacillaceae</taxon>
        <taxon>Paenibacillus</taxon>
    </lineage>
</organism>
<dbReference type="Pfam" id="PF12833">
    <property type="entry name" value="HTH_18"/>
    <property type="match status" value="1"/>
</dbReference>
<keyword evidence="1" id="KW-0805">Transcription regulation</keyword>
<keyword evidence="3" id="KW-0804">Transcription</keyword>
<proteinExistence type="predicted"/>
<dbReference type="InterPro" id="IPR018062">
    <property type="entry name" value="HTH_AraC-typ_CS"/>
</dbReference>
<keyword evidence="6" id="KW-1185">Reference proteome</keyword>
<dbReference type="EMBL" id="QGTQ01000033">
    <property type="protein sequence ID" value="PWV94249.1"/>
    <property type="molecule type" value="Genomic_DNA"/>
</dbReference>
<dbReference type="SUPFAM" id="SSF46689">
    <property type="entry name" value="Homeodomain-like"/>
    <property type="match status" value="2"/>
</dbReference>
<evidence type="ECO:0000256" key="1">
    <source>
        <dbReference type="ARBA" id="ARBA00023015"/>
    </source>
</evidence>
<keyword evidence="2" id="KW-0238">DNA-binding</keyword>
<dbReference type="SMART" id="SM00342">
    <property type="entry name" value="HTH_ARAC"/>
    <property type="match status" value="1"/>
</dbReference>
<name>A0A2V2YL27_9BACL</name>
<dbReference type="PROSITE" id="PS01124">
    <property type="entry name" value="HTH_ARAC_FAMILY_2"/>
    <property type="match status" value="1"/>
</dbReference>
<evidence type="ECO:0000313" key="6">
    <source>
        <dbReference type="Proteomes" id="UP000246635"/>
    </source>
</evidence>
<comment type="caution">
    <text evidence="5">The sequence shown here is derived from an EMBL/GenBank/DDBJ whole genome shotgun (WGS) entry which is preliminary data.</text>
</comment>
<dbReference type="InterPro" id="IPR014710">
    <property type="entry name" value="RmlC-like_jellyroll"/>
</dbReference>